<protein>
    <submittedName>
        <fullName evidence="7">26S proteasome non-ATPase regulatory subunit 2</fullName>
    </submittedName>
</protein>
<comment type="similarity">
    <text evidence="1">Belongs to the proteasome subunit S2 family.</text>
</comment>
<feature type="domain" description="26S proteasome non-ATPase regulatory subunit RPN1 C-terminal" evidence="6">
    <location>
        <begin position="882"/>
        <end position="932"/>
    </location>
</feature>
<feature type="compositionally biased region" description="Basic and acidic residues" evidence="4">
    <location>
        <begin position="29"/>
        <end position="48"/>
    </location>
</feature>
<organism evidence="7 8">
    <name type="scientific">Durusdinium trenchii</name>
    <dbReference type="NCBI Taxonomy" id="1381693"/>
    <lineage>
        <taxon>Eukaryota</taxon>
        <taxon>Sar</taxon>
        <taxon>Alveolata</taxon>
        <taxon>Dinophyceae</taxon>
        <taxon>Suessiales</taxon>
        <taxon>Symbiodiniaceae</taxon>
        <taxon>Durusdinium</taxon>
    </lineage>
</organism>
<dbReference type="Pfam" id="PF17781">
    <property type="entry name" value="RPN1_RPN2_N"/>
    <property type="match status" value="1"/>
</dbReference>
<dbReference type="InterPro" id="IPR041433">
    <property type="entry name" value="RPN1_C"/>
</dbReference>
<evidence type="ECO:0000259" key="6">
    <source>
        <dbReference type="Pfam" id="PF18051"/>
    </source>
</evidence>
<feature type="domain" description="RPN1 N-terminal" evidence="5">
    <location>
        <begin position="55"/>
        <end position="359"/>
    </location>
</feature>
<evidence type="ECO:0000256" key="2">
    <source>
        <dbReference type="ARBA" id="ARBA00022737"/>
    </source>
</evidence>
<feature type="region of interest" description="Disordered" evidence="4">
    <location>
        <begin position="1"/>
        <end position="48"/>
    </location>
</feature>
<evidence type="ECO:0000313" key="8">
    <source>
        <dbReference type="Proteomes" id="UP001642464"/>
    </source>
</evidence>
<evidence type="ECO:0000259" key="5">
    <source>
        <dbReference type="Pfam" id="PF17781"/>
    </source>
</evidence>
<dbReference type="InterPro" id="IPR016024">
    <property type="entry name" value="ARM-type_fold"/>
</dbReference>
<dbReference type="Gene3D" id="1.25.10.10">
    <property type="entry name" value="Leucine-rich Repeat Variant"/>
    <property type="match status" value="1"/>
</dbReference>
<evidence type="ECO:0000256" key="1">
    <source>
        <dbReference type="ARBA" id="ARBA00005460"/>
    </source>
</evidence>
<gene>
    <name evidence="7" type="ORF">SCF082_LOCUS14820</name>
</gene>
<dbReference type="InterPro" id="IPR040892">
    <property type="entry name" value="RPN1_N"/>
</dbReference>
<dbReference type="PIRSF" id="PIRSF015965">
    <property type="entry name" value="26S_Psome_Rpn1"/>
    <property type="match status" value="1"/>
</dbReference>
<dbReference type="PANTHER" id="PTHR10943">
    <property type="entry name" value="26S PROTEASOME NON-ATPASE REGULATORY SUBUNIT"/>
    <property type="match status" value="1"/>
</dbReference>
<evidence type="ECO:0000256" key="3">
    <source>
        <dbReference type="ARBA" id="ARBA00022942"/>
    </source>
</evidence>
<evidence type="ECO:0000313" key="7">
    <source>
        <dbReference type="EMBL" id="CAK9020190.1"/>
    </source>
</evidence>
<proteinExistence type="inferred from homology"/>
<dbReference type="Proteomes" id="UP001642464">
    <property type="component" value="Unassembled WGS sequence"/>
</dbReference>
<name>A0ABP0K0A6_9DINO</name>
<dbReference type="EMBL" id="CAXAMM010009389">
    <property type="protein sequence ID" value="CAK9020190.1"/>
    <property type="molecule type" value="Genomic_DNA"/>
</dbReference>
<keyword evidence="3 7" id="KW-0647">Proteasome</keyword>
<dbReference type="Pfam" id="PF01851">
    <property type="entry name" value="PC_rep"/>
    <property type="match status" value="1"/>
</dbReference>
<comment type="caution">
    <text evidence="7">The sequence shown here is derived from an EMBL/GenBank/DDBJ whole genome shotgun (WGS) entry which is preliminary data.</text>
</comment>
<feature type="compositionally biased region" description="Basic and acidic residues" evidence="4">
    <location>
        <begin position="661"/>
        <end position="670"/>
    </location>
</feature>
<keyword evidence="8" id="KW-1185">Reference proteome</keyword>
<evidence type="ECO:0000256" key="4">
    <source>
        <dbReference type="SAM" id="MobiDB-lite"/>
    </source>
</evidence>
<feature type="region of interest" description="Disordered" evidence="4">
    <location>
        <begin position="633"/>
        <end position="673"/>
    </location>
</feature>
<dbReference type="InterPro" id="IPR002015">
    <property type="entry name" value="Proteasome/cyclosome_rpt"/>
</dbReference>
<reference evidence="7 8" key="1">
    <citation type="submission" date="2024-02" db="EMBL/GenBank/DDBJ databases">
        <authorList>
            <person name="Chen Y."/>
            <person name="Shah S."/>
            <person name="Dougan E. K."/>
            <person name="Thang M."/>
            <person name="Chan C."/>
        </authorList>
    </citation>
    <scope>NUCLEOTIDE SEQUENCE [LARGE SCALE GENOMIC DNA]</scope>
</reference>
<dbReference type="InterPro" id="IPR011989">
    <property type="entry name" value="ARM-like"/>
</dbReference>
<dbReference type="Pfam" id="PF18051">
    <property type="entry name" value="RPN1_C"/>
    <property type="match status" value="1"/>
</dbReference>
<dbReference type="InterPro" id="IPR016643">
    <property type="entry name" value="26S_Psome_Rpn1"/>
</dbReference>
<dbReference type="GO" id="GO:0000502">
    <property type="term" value="C:proteasome complex"/>
    <property type="evidence" value="ECO:0007669"/>
    <property type="project" value="UniProtKB-KW"/>
</dbReference>
<keyword evidence="2" id="KW-0677">Repeat</keyword>
<dbReference type="PANTHER" id="PTHR10943:SF1">
    <property type="entry name" value="26S PROTEASOME NON-ATPASE REGULATORY SUBUNIT 2"/>
    <property type="match status" value="1"/>
</dbReference>
<sequence>MSKKKEKIPVPARDEEGEENLEPVSKEPALVDHEAEERDMAHKMSEEDLELKETLEKAVGKLLDPKSSSKTREGAVDTLAKEIRNATASMTSVPKPLKFLRPHYDAVKAFYAEMKAGALKKAVADILSVMGMTMAPEGSRECLGFKLEGNRDELGIWGHEFVRALSGEISQEYVARITADPPVGTEDLIQLVNIIIPFQMQHSSEIEAVDLLLEVNELEKLLGFVDSSNYERVCLYLLRFGEYCMALEDLETAMGVAFKLYYAEGEFPNALRVAMRVNDMSLVEKAMKAAHKKKDNGFTEKQMALMLGANKFFGYNNPDDDINRLVSNEDLWEHFQTLARELNVEEPKTPEEVYKSHLSESSSLVREAAHVESARENLAATFVNAFVNVGFQKDSLVTPADSKWLYKNKEHGMISASASLGMVLMWNVNEGMSQIDKYLYSQDFIKAGALMALGIVNCGVRDEVDPALGLLPEHVEEGKPEVVRMSASLGLGLAYAGNPKDEVSDALLPVVSDTSSTADIATVSIAGLALGLVFAGTANEDVVTTLVQRLMEASEAELDQPIAKMLCVGLGVLFLGCQENADATIEAIKTIEHKISKFALVVIETCAYTGTGNVLQVQKLLHLCAEPLDKNGERVGSAEAEGGEAKEGEEKQAEEEEERSEEDKEKDKQEAAMNAMHQSAAVIGVALITMGEKIGRDMAQRTFAHLLQYGDLAVRRAVPLAMALSHISNPDYSLIDILSKLSHDADTGTAMSATFSLGLLSAGTNNSRVAQLLRSLATFYAKDPQALFVVRLAQGLLHSGKGLVTLSPYHSDWTLMSYPAIAGILATLYCCLDFKSTLLGKHHYLMYTLCCAIRPRMLMTLDAETLEPIQVKVRVGQAVETVGQAGRPKTITGFQTHSTPVLLGHSDRAELANDDYEALTKVLEGIVLLHKKKKKSSDDDMDTSK</sequence>
<dbReference type="SUPFAM" id="SSF48371">
    <property type="entry name" value="ARM repeat"/>
    <property type="match status" value="1"/>
</dbReference>
<accession>A0ABP0K0A6</accession>